<protein>
    <submittedName>
        <fullName evidence="1">Uncharacterized protein</fullName>
    </submittedName>
</protein>
<organism evidence="1">
    <name type="scientific">Actinomyces succiniciruminis</name>
    <dbReference type="NCBI Taxonomy" id="1522002"/>
    <lineage>
        <taxon>Bacteria</taxon>
        <taxon>Bacillati</taxon>
        <taxon>Actinomycetota</taxon>
        <taxon>Actinomycetes</taxon>
        <taxon>Actinomycetales</taxon>
        <taxon>Actinomycetaceae</taxon>
        <taxon>Actinomyces</taxon>
    </lineage>
</organism>
<reference evidence="1" key="1">
    <citation type="submission" date="2014-07" db="EMBL/GenBank/DDBJ databases">
        <authorList>
            <person name="Zhang J.E."/>
            <person name="Yang H."/>
            <person name="Guo J."/>
            <person name="Deng Z."/>
            <person name="Luo H."/>
            <person name="Luo M."/>
            <person name="Zhao B."/>
        </authorList>
    </citation>
    <scope>NUCLEOTIDE SEQUENCE</scope>
    <source>
        <strain evidence="1">AM4</strain>
    </source>
</reference>
<gene>
    <name evidence="1" type="ORF">AAM4_2163</name>
</gene>
<dbReference type="Pfam" id="PF04463">
    <property type="entry name" value="2-thiour_desulf"/>
    <property type="match status" value="1"/>
</dbReference>
<dbReference type="PANTHER" id="PTHR30087:SF1">
    <property type="entry name" value="HYPOTHETICAL CYTOSOLIC PROTEIN"/>
    <property type="match status" value="1"/>
</dbReference>
<dbReference type="EMBL" id="LK995527">
    <property type="protein sequence ID" value="CED91995.1"/>
    <property type="molecule type" value="Genomic_DNA"/>
</dbReference>
<accession>A0A1L7RDC3</accession>
<dbReference type="InterPro" id="IPR007553">
    <property type="entry name" value="2-thiour_desulf"/>
</dbReference>
<name>A0A1L7RDC3_9ACTO</name>
<dbReference type="PANTHER" id="PTHR30087">
    <property type="entry name" value="INNER MEMBRANE PROTEIN"/>
    <property type="match status" value="1"/>
</dbReference>
<proteinExistence type="predicted"/>
<dbReference type="AlphaFoldDB" id="A0A1L7RDC3"/>
<sequence length="197" mass="20079">MKNKVTHLGDDNLFGTASVSNCSVLDVGLLRAARLFSVNSSSQGGPLLVSACLAGFKCRYDGGAKPDRDVAGLAAEGLALPLCAELMGGLPVPRPPAEIVGGDGEDVLDGHARVITRDGEDVTDAFVRGANAAAVVAAQMGCPAAVLQERSPSCGVRTIYDGTHSGKLKQGCGVLAAALRRRGIAVVTAGVARERRG</sequence>
<evidence type="ECO:0000313" key="1">
    <source>
        <dbReference type="EMBL" id="CED91995.1"/>
    </source>
</evidence>